<evidence type="ECO:0000313" key="3">
    <source>
        <dbReference type="Proteomes" id="UP000006062"/>
    </source>
</evidence>
<reference evidence="2 3" key="1">
    <citation type="submission" date="2012-06" db="EMBL/GenBank/DDBJ databases">
        <title>Complete sequence of Thiocystis violascens DSM 198.</title>
        <authorList>
            <consortium name="US DOE Joint Genome Institute"/>
            <person name="Lucas S."/>
            <person name="Han J."/>
            <person name="Lapidus A."/>
            <person name="Cheng J.-F."/>
            <person name="Goodwin L."/>
            <person name="Pitluck S."/>
            <person name="Peters L."/>
            <person name="Ovchinnikova G."/>
            <person name="Teshima H."/>
            <person name="Detter J.C."/>
            <person name="Han C."/>
            <person name="Tapia R."/>
            <person name="Land M."/>
            <person name="Hauser L."/>
            <person name="Kyrpides N."/>
            <person name="Ivanova N."/>
            <person name="Pagani I."/>
            <person name="Vogl K."/>
            <person name="Liu Z."/>
            <person name="Frigaard N.-U."/>
            <person name="Bryant D."/>
            <person name="Woyke T."/>
        </authorList>
    </citation>
    <scope>NUCLEOTIDE SEQUENCE [LARGE SCALE GENOMIC DNA]</scope>
    <source>
        <strain evidence="3">ATCC 17096 / DSM 198 / 6111</strain>
    </source>
</reference>
<dbReference type="HOGENOM" id="CLU_1124135_0_0_6"/>
<dbReference type="NCBIfam" id="TIGR02595">
    <property type="entry name" value="PEP_CTERM"/>
    <property type="match status" value="1"/>
</dbReference>
<organism evidence="2 3">
    <name type="scientific">Thiocystis violascens (strain ATCC 17096 / DSM 198 / 6111)</name>
    <name type="common">Chromatium violascens</name>
    <dbReference type="NCBI Taxonomy" id="765911"/>
    <lineage>
        <taxon>Bacteria</taxon>
        <taxon>Pseudomonadati</taxon>
        <taxon>Pseudomonadota</taxon>
        <taxon>Gammaproteobacteria</taxon>
        <taxon>Chromatiales</taxon>
        <taxon>Chromatiaceae</taxon>
        <taxon>Thiocystis</taxon>
    </lineage>
</organism>
<dbReference type="Pfam" id="PF07589">
    <property type="entry name" value="PEP-CTERM"/>
    <property type="match status" value="1"/>
</dbReference>
<dbReference type="KEGG" id="tvi:Thivi_4270"/>
<proteinExistence type="predicted"/>
<evidence type="ECO:0000313" key="2">
    <source>
        <dbReference type="EMBL" id="AFL76083.1"/>
    </source>
</evidence>
<dbReference type="eggNOG" id="ENOG5033N2T">
    <property type="taxonomic scope" value="Bacteria"/>
</dbReference>
<dbReference type="Proteomes" id="UP000006062">
    <property type="component" value="Chromosome"/>
</dbReference>
<evidence type="ECO:0000259" key="1">
    <source>
        <dbReference type="Pfam" id="PF07589"/>
    </source>
</evidence>
<name>I3YGG5_THIV6</name>
<feature type="domain" description="Ice-binding protein C-terminal" evidence="1">
    <location>
        <begin position="217"/>
        <end position="238"/>
    </location>
</feature>
<sequence>MRLPWMGNLDVGGSQLQQSSDSLEGYGANWFFRFDYQINGYSTASVSSPIDMTTVTLGQEFLANEGLIPTFTDGILKIFIDAPSAASPLNSRNNQQVLEMKLTNGGAEIANLDLLGYVDYTWYELLPVDSFIEDLFNFQVPKNGLTSFYDIWKHAQVNNLADAAINWDLNTNLTPNLIPMVGGNGNYPVALVNNAPPCAAGTACRSTALNTDIGFYVPEPGSLALLGAGLFGFGGMKRAASRRRQQP</sequence>
<dbReference type="AlphaFoldDB" id="I3YGG5"/>
<dbReference type="InterPro" id="IPR013424">
    <property type="entry name" value="Ice-binding_C"/>
</dbReference>
<gene>
    <name evidence="2" type="ordered locus">Thivi_4270</name>
</gene>
<protein>
    <submittedName>
        <fullName evidence="2">PEP-CTERM putative exosortase interaction domain-containing protein</fullName>
    </submittedName>
</protein>
<dbReference type="EMBL" id="CP003154">
    <property type="protein sequence ID" value="AFL76083.1"/>
    <property type="molecule type" value="Genomic_DNA"/>
</dbReference>
<accession>I3YGG5</accession>
<dbReference type="STRING" id="765911.Thivi_4270"/>
<keyword evidence="3" id="KW-1185">Reference proteome</keyword>